<proteinExistence type="predicted"/>
<dbReference type="Pfam" id="PF03999">
    <property type="entry name" value="MAP65_ASE1"/>
    <property type="match status" value="1"/>
</dbReference>
<protein>
    <submittedName>
        <fullName evidence="2">Uncharacterized protein</fullName>
    </submittedName>
</protein>
<organism evidence="2">
    <name type="scientific">Timema shepardi</name>
    <name type="common">Walking stick</name>
    <dbReference type="NCBI Taxonomy" id="629360"/>
    <lineage>
        <taxon>Eukaryota</taxon>
        <taxon>Metazoa</taxon>
        <taxon>Ecdysozoa</taxon>
        <taxon>Arthropoda</taxon>
        <taxon>Hexapoda</taxon>
        <taxon>Insecta</taxon>
        <taxon>Pterygota</taxon>
        <taxon>Neoptera</taxon>
        <taxon>Polyneoptera</taxon>
        <taxon>Phasmatodea</taxon>
        <taxon>Timematodea</taxon>
        <taxon>Timematoidea</taxon>
        <taxon>Timematidae</taxon>
        <taxon>Timema</taxon>
    </lineage>
</organism>
<sequence>MPIKGNSLDRGFSDQWEQDRIENDLERDFLEMKEKIIAIIKEIQWVPSLDFEKMIVCENDSEFILSKENMSKLKKLLENLDAELEEAKNLRVELQDKLTLLWDRLHIEHNDRKKFLSRANGCVAEVINMDRNTFNFRTGLAHHSWSSPPHVSPWHSLVERMRG</sequence>
<keyword evidence="1" id="KW-0175">Coiled coil</keyword>
<accession>A0A7R9BAN6</accession>
<name>A0A7R9BAN6_TIMSH</name>
<evidence type="ECO:0000313" key="2">
    <source>
        <dbReference type="EMBL" id="CAD7268201.1"/>
    </source>
</evidence>
<reference evidence="2" key="1">
    <citation type="submission" date="2020-11" db="EMBL/GenBank/DDBJ databases">
        <authorList>
            <person name="Tran Van P."/>
        </authorList>
    </citation>
    <scope>NUCLEOTIDE SEQUENCE</scope>
</reference>
<evidence type="ECO:0000256" key="1">
    <source>
        <dbReference type="SAM" id="Coils"/>
    </source>
</evidence>
<dbReference type="EMBL" id="OC012065">
    <property type="protein sequence ID" value="CAD7268201.1"/>
    <property type="molecule type" value="Genomic_DNA"/>
</dbReference>
<dbReference type="AlphaFoldDB" id="A0A7R9BAN6"/>
<feature type="coiled-coil region" evidence="1">
    <location>
        <begin position="67"/>
        <end position="97"/>
    </location>
</feature>
<gene>
    <name evidence="2" type="ORF">TSIB3V08_LOCUS12203</name>
</gene>